<keyword evidence="6" id="KW-0408">Iron</keyword>
<dbReference type="PROSITE" id="PS51379">
    <property type="entry name" value="4FE4S_FER_2"/>
    <property type="match status" value="2"/>
</dbReference>
<dbReference type="Gene3D" id="3.30.200.210">
    <property type="match status" value="1"/>
</dbReference>
<dbReference type="AlphaFoldDB" id="A0A4Y7R746"/>
<dbReference type="GO" id="GO:0051537">
    <property type="term" value="F:2 iron, 2 sulfur cluster binding"/>
    <property type="evidence" value="ECO:0007669"/>
    <property type="project" value="UniProtKB-KW"/>
</dbReference>
<comment type="caution">
    <text evidence="11">The sequence shown here is derived from an EMBL/GenBank/DDBJ whole genome shotgun (WGS) entry which is preliminary data.</text>
</comment>
<sequence length="309" mass="33850">MANVTLTINGKEVTVPAGTRVLDAAREAGFFIPTFCHDPENPGYGGCRICVVNIKGARTLMASCVTEATNGMVVETESPDVVEARKTIIELLLANHPADCLTCDKNGDCRLQDYAYRYGIRESGFKGEKHSYPIDNSNPYITRDLNKCILCGRCVRTCAQVQERQVIDFAYRGFQTRVAPAMDTNLAESDCVSCARCVAVCPVGALNYANLAGKGRTYEIAKKQVTCSFCDAGCQFDLNYKGDKVVGVSAKAPGQGRPLCLKGRLGMELRYSDQPLTPMLKKDGEFVEVSWPEALELEDVLSKLKELEK</sequence>
<dbReference type="GO" id="GO:0050583">
    <property type="term" value="F:hydrogen dehydrogenase (NADP+) activity"/>
    <property type="evidence" value="ECO:0007669"/>
    <property type="project" value="UniProtKB-EC"/>
</dbReference>
<keyword evidence="12" id="KW-1185">Reference proteome</keyword>
<dbReference type="Pfam" id="PF10588">
    <property type="entry name" value="NADH-G_4Fe-4S_3"/>
    <property type="match status" value="1"/>
</dbReference>
<evidence type="ECO:0000259" key="8">
    <source>
        <dbReference type="PROSITE" id="PS51085"/>
    </source>
</evidence>
<evidence type="ECO:0000256" key="5">
    <source>
        <dbReference type="ARBA" id="ARBA00023002"/>
    </source>
</evidence>
<feature type="domain" description="4Fe-4S ferredoxin-type" evidence="9">
    <location>
        <begin position="182"/>
        <end position="211"/>
    </location>
</feature>
<evidence type="ECO:0000256" key="4">
    <source>
        <dbReference type="ARBA" id="ARBA00022737"/>
    </source>
</evidence>
<dbReference type="GO" id="GO:0003954">
    <property type="term" value="F:NADH dehydrogenase activity"/>
    <property type="evidence" value="ECO:0007669"/>
    <property type="project" value="TreeGrafter"/>
</dbReference>
<dbReference type="SUPFAM" id="SSF54292">
    <property type="entry name" value="2Fe-2S ferredoxin-like"/>
    <property type="match status" value="1"/>
</dbReference>
<dbReference type="Gene3D" id="3.30.70.20">
    <property type="match status" value="1"/>
</dbReference>
<keyword evidence="4" id="KW-0677">Repeat</keyword>
<dbReference type="PROSITE" id="PS51839">
    <property type="entry name" value="4FE4S_HC3"/>
    <property type="match status" value="1"/>
</dbReference>
<proteinExistence type="predicted"/>
<keyword evidence="7" id="KW-0411">Iron-sulfur</keyword>
<dbReference type="GO" id="GO:0046872">
    <property type="term" value="F:metal ion binding"/>
    <property type="evidence" value="ECO:0007669"/>
    <property type="project" value="UniProtKB-KW"/>
</dbReference>
<keyword evidence="5 11" id="KW-0560">Oxidoreductase</keyword>
<dbReference type="Pfam" id="PF13510">
    <property type="entry name" value="Fer2_4"/>
    <property type="match status" value="1"/>
</dbReference>
<dbReference type="PANTHER" id="PTHR43105:SF14">
    <property type="entry name" value="FORMATE DEHYDROGENASE H"/>
    <property type="match status" value="1"/>
</dbReference>
<dbReference type="EC" id="1.12.1.3" evidence="11"/>
<dbReference type="EMBL" id="QFGA01000003">
    <property type="protein sequence ID" value="TEB04549.1"/>
    <property type="molecule type" value="Genomic_DNA"/>
</dbReference>
<dbReference type="InterPro" id="IPR006963">
    <property type="entry name" value="Mopterin_OxRdtase_4Fe-4S_dom"/>
</dbReference>
<dbReference type="FunFam" id="3.30.70.20:FF:000035">
    <property type="entry name" value="Iron hydrogenase 1"/>
    <property type="match status" value="1"/>
</dbReference>
<evidence type="ECO:0000256" key="7">
    <source>
        <dbReference type="ARBA" id="ARBA00023014"/>
    </source>
</evidence>
<dbReference type="Proteomes" id="UP000298324">
    <property type="component" value="Unassembled WGS sequence"/>
</dbReference>
<dbReference type="GO" id="GO:0016020">
    <property type="term" value="C:membrane"/>
    <property type="evidence" value="ECO:0007669"/>
    <property type="project" value="TreeGrafter"/>
</dbReference>
<dbReference type="SUPFAM" id="SSF54862">
    <property type="entry name" value="4Fe-4S ferredoxins"/>
    <property type="match status" value="1"/>
</dbReference>
<evidence type="ECO:0000256" key="1">
    <source>
        <dbReference type="ARBA" id="ARBA00022485"/>
    </source>
</evidence>
<accession>A0A4Y7R746</accession>
<dbReference type="Gene3D" id="3.10.20.740">
    <property type="match status" value="1"/>
</dbReference>
<dbReference type="PROSITE" id="PS51085">
    <property type="entry name" value="2FE2S_FER_2"/>
    <property type="match status" value="1"/>
</dbReference>
<reference evidence="11 12" key="1">
    <citation type="journal article" date="2018" name="Environ. Microbiol.">
        <title>Novel energy conservation strategies and behaviour of Pelotomaculum schinkii driving syntrophic propionate catabolism.</title>
        <authorList>
            <person name="Hidalgo-Ahumada C.A.P."/>
            <person name="Nobu M.K."/>
            <person name="Narihiro T."/>
            <person name="Tamaki H."/>
            <person name="Liu W.T."/>
            <person name="Kamagata Y."/>
            <person name="Stams A.J.M."/>
            <person name="Imachi H."/>
            <person name="Sousa D.Z."/>
        </authorList>
    </citation>
    <scope>NUCLEOTIDE SEQUENCE [LARGE SCALE GENOMIC DNA]</scope>
    <source>
        <strain evidence="11 12">HH</strain>
    </source>
</reference>
<dbReference type="InterPro" id="IPR036010">
    <property type="entry name" value="2Fe-2S_ferredoxin-like_sf"/>
</dbReference>
<keyword evidence="3" id="KW-0479">Metal-binding</keyword>
<dbReference type="InterPro" id="IPR019574">
    <property type="entry name" value="NADH_UbQ_OxRdtase_Gsu_4Fe4S-bd"/>
</dbReference>
<dbReference type="GO" id="GO:0022904">
    <property type="term" value="P:respiratory electron transport chain"/>
    <property type="evidence" value="ECO:0007669"/>
    <property type="project" value="TreeGrafter"/>
</dbReference>
<evidence type="ECO:0000313" key="11">
    <source>
        <dbReference type="EMBL" id="TEB04549.1"/>
    </source>
</evidence>
<feature type="domain" description="2Fe-2S ferredoxin-type" evidence="8">
    <location>
        <begin position="2"/>
        <end position="80"/>
    </location>
</feature>
<dbReference type="SMART" id="SM00929">
    <property type="entry name" value="NADH-G_4Fe-4S_3"/>
    <property type="match status" value="1"/>
</dbReference>
<organism evidence="11 12">
    <name type="scientific">Pelotomaculum schinkii</name>
    <dbReference type="NCBI Taxonomy" id="78350"/>
    <lineage>
        <taxon>Bacteria</taxon>
        <taxon>Bacillati</taxon>
        <taxon>Bacillota</taxon>
        <taxon>Clostridia</taxon>
        <taxon>Eubacteriales</taxon>
        <taxon>Desulfotomaculaceae</taxon>
        <taxon>Pelotomaculum</taxon>
    </lineage>
</organism>
<dbReference type="CDD" id="cd00207">
    <property type="entry name" value="fer2"/>
    <property type="match status" value="1"/>
</dbReference>
<evidence type="ECO:0000259" key="9">
    <source>
        <dbReference type="PROSITE" id="PS51379"/>
    </source>
</evidence>
<feature type="domain" description="4Fe-4S His(Cys)3-ligated-type" evidence="10">
    <location>
        <begin position="80"/>
        <end position="119"/>
    </location>
</feature>
<evidence type="ECO:0000256" key="6">
    <source>
        <dbReference type="ARBA" id="ARBA00023004"/>
    </source>
</evidence>
<dbReference type="GO" id="GO:0051539">
    <property type="term" value="F:4 iron, 4 sulfur cluster binding"/>
    <property type="evidence" value="ECO:0007669"/>
    <property type="project" value="UniProtKB-KW"/>
</dbReference>
<keyword evidence="2" id="KW-0001">2Fe-2S</keyword>
<gene>
    <name evidence="11" type="primary">hndD_2</name>
    <name evidence="11" type="ORF">Psch_03309</name>
</gene>
<keyword evidence="1" id="KW-0004">4Fe-4S</keyword>
<name>A0A4Y7R746_9FIRM</name>
<dbReference type="InterPro" id="IPR017896">
    <property type="entry name" value="4Fe4S_Fe-S-bd"/>
</dbReference>
<dbReference type="InterPro" id="IPR001041">
    <property type="entry name" value="2Fe-2S_ferredoxin-type"/>
</dbReference>
<evidence type="ECO:0000256" key="2">
    <source>
        <dbReference type="ARBA" id="ARBA00022714"/>
    </source>
</evidence>
<dbReference type="PANTHER" id="PTHR43105">
    <property type="entry name" value="RESPIRATORY NITRATE REDUCTASE"/>
    <property type="match status" value="1"/>
</dbReference>
<feature type="domain" description="4Fe-4S ferredoxin-type" evidence="9">
    <location>
        <begin position="139"/>
        <end position="169"/>
    </location>
</feature>
<dbReference type="InterPro" id="IPR050123">
    <property type="entry name" value="Prok_molybdopt-oxidoreductase"/>
</dbReference>
<dbReference type="SUPFAM" id="SSF53706">
    <property type="entry name" value="Formate dehydrogenase/DMSO reductase, domains 1-3"/>
    <property type="match status" value="1"/>
</dbReference>
<protein>
    <submittedName>
        <fullName evidence="11">NADP-reducing hydrogenase subunit HndC</fullName>
        <ecNumber evidence="11">1.12.1.3</ecNumber>
    </submittedName>
</protein>
<dbReference type="PROSITE" id="PS00198">
    <property type="entry name" value="4FE4S_FER_1"/>
    <property type="match status" value="1"/>
</dbReference>
<evidence type="ECO:0000313" key="12">
    <source>
        <dbReference type="Proteomes" id="UP000298324"/>
    </source>
</evidence>
<evidence type="ECO:0000256" key="3">
    <source>
        <dbReference type="ARBA" id="ARBA00022723"/>
    </source>
</evidence>
<dbReference type="RefSeq" id="WP_190258923.1">
    <property type="nucleotide sequence ID" value="NZ_QFGA01000003.1"/>
</dbReference>
<evidence type="ECO:0000259" key="10">
    <source>
        <dbReference type="PROSITE" id="PS51839"/>
    </source>
</evidence>
<dbReference type="FunFam" id="3.10.20.740:FF:000005">
    <property type="entry name" value="NADH:ubiquinone oxidoreductase subunit"/>
    <property type="match status" value="1"/>
</dbReference>
<dbReference type="InterPro" id="IPR017900">
    <property type="entry name" value="4Fe4S_Fe_S_CS"/>
</dbReference>
<dbReference type="Pfam" id="PF04879">
    <property type="entry name" value="Molybdop_Fe4S4"/>
    <property type="match status" value="1"/>
</dbReference>
<dbReference type="SMART" id="SM00926">
    <property type="entry name" value="Molybdop_Fe4S4"/>
    <property type="match status" value="1"/>
</dbReference>
<dbReference type="Pfam" id="PF12838">
    <property type="entry name" value="Fer4_7"/>
    <property type="match status" value="1"/>
</dbReference>